<dbReference type="EMBL" id="BKCJ010003918">
    <property type="protein sequence ID" value="GEU57947.1"/>
    <property type="molecule type" value="Genomic_DNA"/>
</dbReference>
<sequence>MTFHIGSQVVPCVRDDLVRCGANFSSFTVVARRRMPYQEFVSFIYRHVGVDRNKFKFKITLDLQDCGNVKTTAIISEETLDFMYFLAKRSDENFWAQIHVVVFSIS</sequence>
<organism evidence="1">
    <name type="scientific">Tanacetum cinerariifolium</name>
    <name type="common">Dalmatian daisy</name>
    <name type="synonym">Chrysanthemum cinerariifolium</name>
    <dbReference type="NCBI Taxonomy" id="118510"/>
    <lineage>
        <taxon>Eukaryota</taxon>
        <taxon>Viridiplantae</taxon>
        <taxon>Streptophyta</taxon>
        <taxon>Embryophyta</taxon>
        <taxon>Tracheophyta</taxon>
        <taxon>Spermatophyta</taxon>
        <taxon>Magnoliopsida</taxon>
        <taxon>eudicotyledons</taxon>
        <taxon>Gunneridae</taxon>
        <taxon>Pentapetalae</taxon>
        <taxon>asterids</taxon>
        <taxon>campanulids</taxon>
        <taxon>Asterales</taxon>
        <taxon>Asteraceae</taxon>
        <taxon>Asteroideae</taxon>
        <taxon>Anthemideae</taxon>
        <taxon>Anthemidinae</taxon>
        <taxon>Tanacetum</taxon>
    </lineage>
</organism>
<reference evidence="1" key="1">
    <citation type="journal article" date="2019" name="Sci. Rep.">
        <title>Draft genome of Tanacetum cinerariifolium, the natural source of mosquito coil.</title>
        <authorList>
            <person name="Yamashiro T."/>
            <person name="Shiraishi A."/>
            <person name="Satake H."/>
            <person name="Nakayama K."/>
        </authorList>
    </citation>
    <scope>NUCLEOTIDE SEQUENCE</scope>
</reference>
<name>A0A6L2LAN2_TANCI</name>
<gene>
    <name evidence="1" type="ORF">Tci_029925</name>
</gene>
<comment type="caution">
    <text evidence="1">The sequence shown here is derived from an EMBL/GenBank/DDBJ whole genome shotgun (WGS) entry which is preliminary data.</text>
</comment>
<protein>
    <submittedName>
        <fullName evidence="1">Uncharacterized protein</fullName>
    </submittedName>
</protein>
<evidence type="ECO:0000313" key="1">
    <source>
        <dbReference type="EMBL" id="GEU57947.1"/>
    </source>
</evidence>
<proteinExistence type="predicted"/>
<dbReference type="AlphaFoldDB" id="A0A6L2LAN2"/>
<accession>A0A6L2LAN2</accession>